<accession>A0A1H6DVC7</accession>
<dbReference type="Proteomes" id="UP000236732">
    <property type="component" value="Unassembled WGS sequence"/>
</dbReference>
<dbReference type="Pfam" id="PF08305">
    <property type="entry name" value="NPCBM"/>
    <property type="match status" value="1"/>
</dbReference>
<evidence type="ECO:0000313" key="3">
    <source>
        <dbReference type="EMBL" id="SEG89004.1"/>
    </source>
</evidence>
<protein>
    <submittedName>
        <fullName evidence="3">NPCBM/NEW2 domain-containing protein</fullName>
    </submittedName>
</protein>
<name>A0A1H6DVC7_9ACTN</name>
<dbReference type="InterPro" id="IPR038637">
    <property type="entry name" value="NPCBM_sf"/>
</dbReference>
<reference evidence="3 4" key="1">
    <citation type="submission" date="2016-10" db="EMBL/GenBank/DDBJ databases">
        <authorList>
            <person name="de Groot N.N."/>
        </authorList>
    </citation>
    <scope>NUCLEOTIDE SEQUENCE [LARGE SCALE GENOMIC DNA]</scope>
    <source>
        <strain evidence="3 4">CGMCC 4.7037</strain>
    </source>
</reference>
<dbReference type="Gene3D" id="2.60.120.1060">
    <property type="entry name" value="NPCBM/NEW2 domain"/>
    <property type="match status" value="1"/>
</dbReference>
<keyword evidence="4" id="KW-1185">Reference proteome</keyword>
<feature type="transmembrane region" description="Helical" evidence="1">
    <location>
        <begin position="21"/>
        <end position="46"/>
    </location>
</feature>
<sequence length="241" mass="24488">MAQDRVEDPAAAKERGHQHRVAVVTAFVTFAGTLISSAAVVVAAIIAAPDAVRDALGDRIAVTTTATATVTMTTTATAVPSATRDGEQASAGTGVVLSANEAVTDESCGSLGGNAWEDGTALLGGETTPAPGMTCLVSQRGAMDGSMDFVVPQGAITFTAKAGIDRESANGAAQVEFSVVALDGRVLDKQVATYTESPTVTAQVADTSRITLKILVLKGNSTSTGDSFRLAWISPKFQTGP</sequence>
<organism evidence="3 4">
    <name type="scientific">Nonomuraea solani</name>
    <dbReference type="NCBI Taxonomy" id="1144553"/>
    <lineage>
        <taxon>Bacteria</taxon>
        <taxon>Bacillati</taxon>
        <taxon>Actinomycetota</taxon>
        <taxon>Actinomycetes</taxon>
        <taxon>Streptosporangiales</taxon>
        <taxon>Streptosporangiaceae</taxon>
        <taxon>Nonomuraea</taxon>
    </lineage>
</organism>
<dbReference type="AlphaFoldDB" id="A0A1H6DVC7"/>
<dbReference type="InterPro" id="IPR013222">
    <property type="entry name" value="Glyco_hyd_98_carb-bd"/>
</dbReference>
<keyword evidence="1" id="KW-0812">Transmembrane</keyword>
<feature type="domain" description="Glycosyl hydrolase family 98 putative carbohydrate-binding module" evidence="2">
    <location>
        <begin position="146"/>
        <end position="237"/>
    </location>
</feature>
<keyword evidence="1" id="KW-1133">Transmembrane helix</keyword>
<dbReference type="OrthoDB" id="3542781at2"/>
<gene>
    <name evidence="3" type="ORF">SAMN05444920_106365</name>
</gene>
<evidence type="ECO:0000259" key="2">
    <source>
        <dbReference type="Pfam" id="PF08305"/>
    </source>
</evidence>
<keyword evidence="1" id="KW-0472">Membrane</keyword>
<dbReference type="RefSeq" id="WP_103958272.1">
    <property type="nucleotide sequence ID" value="NZ_FNVT01000006.1"/>
</dbReference>
<dbReference type="EMBL" id="FNVT01000006">
    <property type="protein sequence ID" value="SEG89004.1"/>
    <property type="molecule type" value="Genomic_DNA"/>
</dbReference>
<dbReference type="SUPFAM" id="SSF49785">
    <property type="entry name" value="Galactose-binding domain-like"/>
    <property type="match status" value="1"/>
</dbReference>
<evidence type="ECO:0000313" key="4">
    <source>
        <dbReference type="Proteomes" id="UP000236732"/>
    </source>
</evidence>
<dbReference type="InterPro" id="IPR008979">
    <property type="entry name" value="Galactose-bd-like_sf"/>
</dbReference>
<evidence type="ECO:0000256" key="1">
    <source>
        <dbReference type="SAM" id="Phobius"/>
    </source>
</evidence>
<proteinExistence type="predicted"/>